<dbReference type="RefSeq" id="WP_094245016.1">
    <property type="nucleotide sequence ID" value="NZ_CP017703.1"/>
</dbReference>
<dbReference type="Proteomes" id="UP000214606">
    <property type="component" value="Chromosome"/>
</dbReference>
<feature type="transmembrane region" description="Helical" evidence="1">
    <location>
        <begin position="262"/>
        <end position="281"/>
    </location>
</feature>
<reference evidence="2 3" key="1">
    <citation type="submission" date="2016-10" db="EMBL/GenBank/DDBJ databases">
        <title>The whole genome sequencing and assembly of Aeribacillus pallidus KCTC3564 strain.</title>
        <authorList>
            <person name="Lee Y.-J."/>
            <person name="Park M.-K."/>
            <person name="Yi H."/>
            <person name="Bahn Y.-S."/>
            <person name="Kim J.F."/>
            <person name="Lee D.-W."/>
        </authorList>
    </citation>
    <scope>NUCLEOTIDE SEQUENCE [LARGE SCALE GENOMIC DNA]</scope>
    <source>
        <strain evidence="2 3">KCTC3564</strain>
    </source>
</reference>
<feature type="transmembrane region" description="Helical" evidence="1">
    <location>
        <begin position="496"/>
        <end position="514"/>
    </location>
</feature>
<feature type="transmembrane region" description="Helical" evidence="1">
    <location>
        <begin position="76"/>
        <end position="98"/>
    </location>
</feature>
<dbReference type="EMBL" id="CP017703">
    <property type="protein sequence ID" value="ASS90026.1"/>
    <property type="molecule type" value="Genomic_DNA"/>
</dbReference>
<evidence type="ECO:0000313" key="2">
    <source>
        <dbReference type="EMBL" id="ASS90026.1"/>
    </source>
</evidence>
<accession>A0A223E460</accession>
<feature type="transmembrane region" description="Helical" evidence="1">
    <location>
        <begin position="137"/>
        <end position="157"/>
    </location>
</feature>
<feature type="transmembrane region" description="Helical" evidence="1">
    <location>
        <begin position="163"/>
        <end position="183"/>
    </location>
</feature>
<feature type="transmembrane region" description="Helical" evidence="1">
    <location>
        <begin position="442"/>
        <end position="463"/>
    </location>
</feature>
<keyword evidence="1" id="KW-0812">Transmembrane</keyword>
<feature type="transmembrane region" description="Helical" evidence="1">
    <location>
        <begin position="334"/>
        <end position="356"/>
    </location>
</feature>
<keyword evidence="1" id="KW-1133">Transmembrane helix</keyword>
<name>A0A223E460_9BACI</name>
<feature type="transmembrane region" description="Helical" evidence="1">
    <location>
        <begin position="362"/>
        <end position="379"/>
    </location>
</feature>
<evidence type="ECO:0000313" key="3">
    <source>
        <dbReference type="Proteomes" id="UP000214606"/>
    </source>
</evidence>
<protein>
    <submittedName>
        <fullName evidence="2">Uncharacterized protein</fullName>
    </submittedName>
</protein>
<feature type="transmembrane region" description="Helical" evidence="1">
    <location>
        <begin position="46"/>
        <end position="70"/>
    </location>
</feature>
<dbReference type="AlphaFoldDB" id="A0A223E460"/>
<feature type="transmembrane region" description="Helical" evidence="1">
    <location>
        <begin position="414"/>
        <end position="436"/>
    </location>
</feature>
<gene>
    <name evidence="2" type="ORF">AP3564_07070</name>
</gene>
<proteinExistence type="predicted"/>
<feature type="transmembrane region" description="Helical" evidence="1">
    <location>
        <begin position="203"/>
        <end position="225"/>
    </location>
</feature>
<feature type="transmembrane region" description="Helical" evidence="1">
    <location>
        <begin position="520"/>
        <end position="541"/>
    </location>
</feature>
<dbReference type="KEGG" id="apak:AP3564_07070"/>
<keyword evidence="1" id="KW-0472">Membrane</keyword>
<organism evidence="2 3">
    <name type="scientific">Aeribacillus pallidus</name>
    <dbReference type="NCBI Taxonomy" id="33936"/>
    <lineage>
        <taxon>Bacteria</taxon>
        <taxon>Bacillati</taxon>
        <taxon>Bacillota</taxon>
        <taxon>Bacilli</taxon>
        <taxon>Bacillales</taxon>
        <taxon>Bacillaceae</taxon>
        <taxon>Aeribacillus</taxon>
    </lineage>
</organism>
<sequence length="558" mass="65530">MFTSNSVFSFLDKMINIIKYNRKSALRKFLVDWQLDKIDLRKIYRWITLIMIFIMSALFFFAVFLTGYIIKDLDANTWLNAFLSFVIFLAFFNSLSFFNKKSSVFYYDTTKMLSQLKSYRVLQVIASIYGDSLKNTVIMWFVLLMPVVLGIHINYPSFEPKFLIYYFPLFSLLSLIMTMFFSYFRFLFAHFFYIQSLRLLNRFFLFIVLALLFFLLPFTITSLLFNSQKFGIKLADIVIKYQSFLMELSLPKDIYNLEFHKLFIVFLFMLFIAGVFTLIWIKTLNHLDLIPYYQIRTRKSSISDKDKFINTNKYFFVKDILHIKRVSSWFIGHIGKTILGLLVFIGIALPVVQHFIDSTSPLFFLSIITVFAFAIFQIVGDSLKMILAIDTEAKNIHLLVYTKYTMWDIVKEKWYIYFIFTFLVTFFVVLLSSVFINVNIFLYALSITIMLTYGGLSGLFQIFSTALYPRINWEHPYEIGESHKANFIESILNNGLTYLYTVFIGGLLIADQFFGLKLNTMVACILILILVAFFFCAYAIVAAYTKQISVREVFLKND</sequence>
<evidence type="ECO:0000256" key="1">
    <source>
        <dbReference type="SAM" id="Phobius"/>
    </source>
</evidence>